<dbReference type="Gene3D" id="3.20.20.370">
    <property type="entry name" value="Glycoside hydrolase/deacetylase"/>
    <property type="match status" value="1"/>
</dbReference>
<dbReference type="Pfam" id="PF01522">
    <property type="entry name" value="Polysacc_deac_1"/>
    <property type="match status" value="1"/>
</dbReference>
<dbReference type="OrthoDB" id="9763050at2"/>
<gene>
    <name evidence="2" type="ORF">DZF91_13085</name>
</gene>
<dbReference type="GO" id="GO:0005975">
    <property type="term" value="P:carbohydrate metabolic process"/>
    <property type="evidence" value="ECO:0007669"/>
    <property type="project" value="InterPro"/>
</dbReference>
<comment type="caution">
    <text evidence="2">The sequence shown here is derived from an EMBL/GenBank/DDBJ whole genome shotgun (WGS) entry which is preliminary data.</text>
</comment>
<evidence type="ECO:0000259" key="1">
    <source>
        <dbReference type="PROSITE" id="PS51677"/>
    </source>
</evidence>
<evidence type="ECO:0000313" key="2">
    <source>
        <dbReference type="EMBL" id="RFU41209.1"/>
    </source>
</evidence>
<dbReference type="SUPFAM" id="SSF88713">
    <property type="entry name" value="Glycoside hydrolase/deacetylase"/>
    <property type="match status" value="1"/>
</dbReference>
<dbReference type="PANTHER" id="PTHR10587:SF137">
    <property type="entry name" value="4-DEOXY-4-FORMAMIDO-L-ARABINOSE-PHOSPHOUNDECAPRENOL DEFORMYLASE ARND-RELATED"/>
    <property type="match status" value="1"/>
</dbReference>
<feature type="domain" description="NodB homology" evidence="1">
    <location>
        <begin position="67"/>
        <end position="246"/>
    </location>
</feature>
<dbReference type="AlphaFoldDB" id="A0A372JMN6"/>
<evidence type="ECO:0000313" key="3">
    <source>
        <dbReference type="Proteomes" id="UP000261811"/>
    </source>
</evidence>
<dbReference type="PANTHER" id="PTHR10587">
    <property type="entry name" value="GLYCOSYL TRANSFERASE-RELATED"/>
    <property type="match status" value="1"/>
</dbReference>
<protein>
    <submittedName>
        <fullName evidence="2">Polysaccharide deacetylase family protein</fullName>
    </submittedName>
</protein>
<dbReference type="GO" id="GO:0016810">
    <property type="term" value="F:hydrolase activity, acting on carbon-nitrogen (but not peptide) bonds"/>
    <property type="evidence" value="ECO:0007669"/>
    <property type="project" value="InterPro"/>
</dbReference>
<dbReference type="CDD" id="cd10917">
    <property type="entry name" value="CE4_NodB_like_6s_7s"/>
    <property type="match status" value="1"/>
</dbReference>
<keyword evidence="3" id="KW-1185">Reference proteome</keyword>
<dbReference type="EMBL" id="QURH01000226">
    <property type="protein sequence ID" value="RFU41209.1"/>
    <property type="molecule type" value="Genomic_DNA"/>
</dbReference>
<accession>A0A372JMN6</accession>
<name>A0A372JMN6_9ACTN</name>
<dbReference type="Proteomes" id="UP000261811">
    <property type="component" value="Unassembled WGS sequence"/>
</dbReference>
<dbReference type="InterPro" id="IPR011330">
    <property type="entry name" value="Glyco_hydro/deAcase_b/a-brl"/>
</dbReference>
<sequence>MVIVQRRSVLIGVLGLAGVGFCAACGGSSRHISSGRTPGPGAEAAAGAARPVRSRSEEIVHGARTERAVALTFHGSGDPALARRLLREVNVVGARVTVMAVGRWLDEEPSTARAFLDDGHELGNHTQNHRDVDAMSEADSHAEIAQCAERLKKLTGTAGAWFRPSRARHASRRVRAQAAALGYRGCLSYDVDSLDFTDPGASAIVRKVLHEVRGGSVVSMHLGHSGTVEALPALLDGLRSRGLRAVTASELVSA</sequence>
<proteinExistence type="predicted"/>
<reference evidence="2 3" key="1">
    <citation type="submission" date="2018-08" db="EMBL/GenBank/DDBJ databases">
        <title>Actinomadura jelena sp. nov., a novel Actinomycete isolated from soil in Chad.</title>
        <authorList>
            <person name="Shi L."/>
        </authorList>
    </citation>
    <scope>NUCLEOTIDE SEQUENCE [LARGE SCALE GENOMIC DNA]</scope>
    <source>
        <strain evidence="2 3">NEAU-G17</strain>
    </source>
</reference>
<dbReference type="InterPro" id="IPR050248">
    <property type="entry name" value="Polysacc_deacetylase_ArnD"/>
</dbReference>
<dbReference type="PROSITE" id="PS51677">
    <property type="entry name" value="NODB"/>
    <property type="match status" value="1"/>
</dbReference>
<organism evidence="2 3">
    <name type="scientific">Actinomadura logoneensis</name>
    <dbReference type="NCBI Taxonomy" id="2293572"/>
    <lineage>
        <taxon>Bacteria</taxon>
        <taxon>Bacillati</taxon>
        <taxon>Actinomycetota</taxon>
        <taxon>Actinomycetes</taxon>
        <taxon>Streptosporangiales</taxon>
        <taxon>Thermomonosporaceae</taxon>
        <taxon>Actinomadura</taxon>
    </lineage>
</organism>
<dbReference type="InterPro" id="IPR002509">
    <property type="entry name" value="NODB_dom"/>
</dbReference>